<evidence type="ECO:0000256" key="1">
    <source>
        <dbReference type="SAM" id="Phobius"/>
    </source>
</evidence>
<keyword evidence="1" id="KW-1133">Transmembrane helix</keyword>
<gene>
    <name evidence="3" type="ORF">L9F63_021434</name>
</gene>
<dbReference type="AlphaFoldDB" id="A0AAD7ZNX3"/>
<dbReference type="EMBL" id="JASPKZ010007441">
    <property type="protein sequence ID" value="KAJ9584229.1"/>
    <property type="molecule type" value="Genomic_DNA"/>
</dbReference>
<reference evidence="3" key="2">
    <citation type="submission" date="2023-05" db="EMBL/GenBank/DDBJ databases">
        <authorList>
            <person name="Fouks B."/>
        </authorList>
    </citation>
    <scope>NUCLEOTIDE SEQUENCE</scope>
    <source>
        <strain evidence="3">Stay&amp;Tobe</strain>
        <tissue evidence="3">Testes</tissue>
    </source>
</reference>
<dbReference type="GO" id="GO:0048488">
    <property type="term" value="P:synaptic vesicle endocytosis"/>
    <property type="evidence" value="ECO:0007669"/>
    <property type="project" value="TreeGrafter"/>
</dbReference>
<dbReference type="GO" id="GO:0005886">
    <property type="term" value="C:plasma membrane"/>
    <property type="evidence" value="ECO:0007669"/>
    <property type="project" value="TreeGrafter"/>
</dbReference>
<dbReference type="PANTHER" id="PTHR10024:SF252">
    <property type="entry name" value="SYNAPTOTAGMIN-12"/>
    <property type="match status" value="1"/>
</dbReference>
<dbReference type="SMART" id="SM00239">
    <property type="entry name" value="C2"/>
    <property type="match status" value="2"/>
</dbReference>
<dbReference type="GO" id="GO:0030276">
    <property type="term" value="F:clathrin binding"/>
    <property type="evidence" value="ECO:0007669"/>
    <property type="project" value="TreeGrafter"/>
</dbReference>
<proteinExistence type="predicted"/>
<sequence length="445" mass="49563">MGELSAVLTLLAVLGIAIICLMALCRFMGLWTWTSAWIFSSREEKIGLTRSKGHYNASGYLVHSDSDINLDATGSFKRFDPVDHDLRIAITTSNLINNHGGSPPSCVELDAQPVEKNPPIVPVRKSSEILAEEVASVIITADGPKSEVQLPPTLQRAMSCDSVCSENSVVLEDLQEPNVTGYLCIGLEFDSDSSDLVVNVLEGKDLVGPDNNPSIDTYVRVYLLPDKTTNMQTRIYRKTNCPCYKEKFLFGLEAAEFSKRSLMFYVYASDKYSNTLIGEAELKLSDVTQRQPVTTWLTLSDTGQRDSQNGEVMFSLSYLPTAERLTVVIVKARNLKVPQENKSQEIFIKVYLLQHGKKVHKKKTSSKKGEKSPIFNEAMIFSVPAHSLQTIHLRVTVAENRGEQRAYPVGHVIVGSQASGKELSHWNQMLSSLRKPIAMWHPLRK</sequence>
<dbReference type="InterPro" id="IPR000008">
    <property type="entry name" value="C2_dom"/>
</dbReference>
<dbReference type="InterPro" id="IPR030537">
    <property type="entry name" value="Syt12_C2B"/>
</dbReference>
<feature type="transmembrane region" description="Helical" evidence="1">
    <location>
        <begin position="6"/>
        <end position="25"/>
    </location>
</feature>
<dbReference type="GO" id="GO:0098793">
    <property type="term" value="C:presynapse"/>
    <property type="evidence" value="ECO:0007669"/>
    <property type="project" value="GOC"/>
</dbReference>
<evidence type="ECO:0000313" key="3">
    <source>
        <dbReference type="EMBL" id="KAJ9584229.1"/>
    </source>
</evidence>
<evidence type="ECO:0000259" key="2">
    <source>
        <dbReference type="PROSITE" id="PS50004"/>
    </source>
</evidence>
<keyword evidence="1" id="KW-0812">Transmembrane</keyword>
<dbReference type="GO" id="GO:0005544">
    <property type="term" value="F:calcium-dependent phospholipid binding"/>
    <property type="evidence" value="ECO:0007669"/>
    <property type="project" value="TreeGrafter"/>
</dbReference>
<dbReference type="Proteomes" id="UP001233999">
    <property type="component" value="Unassembled WGS sequence"/>
</dbReference>
<dbReference type="FunFam" id="2.60.40.150:FF:000294">
    <property type="entry name" value="Synaptotagmin 1-like Protein"/>
    <property type="match status" value="1"/>
</dbReference>
<feature type="domain" description="C2" evidence="2">
    <location>
        <begin position="179"/>
        <end position="297"/>
    </location>
</feature>
<evidence type="ECO:0000313" key="4">
    <source>
        <dbReference type="Proteomes" id="UP001233999"/>
    </source>
</evidence>
<keyword evidence="4" id="KW-1185">Reference proteome</keyword>
<comment type="caution">
    <text evidence="3">The sequence shown here is derived from an EMBL/GenBank/DDBJ whole genome shotgun (WGS) entry which is preliminary data.</text>
</comment>
<accession>A0AAD7ZNX3</accession>
<dbReference type="Pfam" id="PF00168">
    <property type="entry name" value="C2"/>
    <property type="match status" value="2"/>
</dbReference>
<dbReference type="GO" id="GO:0005509">
    <property type="term" value="F:calcium ion binding"/>
    <property type="evidence" value="ECO:0007669"/>
    <property type="project" value="TreeGrafter"/>
</dbReference>
<feature type="domain" description="C2" evidence="2">
    <location>
        <begin position="308"/>
        <end position="441"/>
    </location>
</feature>
<dbReference type="CDD" id="cd08406">
    <property type="entry name" value="C2B_Synaptotagmin-12"/>
    <property type="match status" value="1"/>
</dbReference>
<reference evidence="3" key="1">
    <citation type="journal article" date="2023" name="IScience">
        <title>Live-bearing cockroach genome reveals convergent evolutionary mechanisms linked to viviparity in insects and beyond.</title>
        <authorList>
            <person name="Fouks B."/>
            <person name="Harrison M.C."/>
            <person name="Mikhailova A.A."/>
            <person name="Marchal E."/>
            <person name="English S."/>
            <person name="Carruthers M."/>
            <person name="Jennings E.C."/>
            <person name="Chiamaka E.L."/>
            <person name="Frigard R.A."/>
            <person name="Pippel M."/>
            <person name="Attardo G.M."/>
            <person name="Benoit J.B."/>
            <person name="Bornberg-Bauer E."/>
            <person name="Tobe S.S."/>
        </authorList>
    </citation>
    <scope>NUCLEOTIDE SEQUENCE</scope>
    <source>
        <strain evidence="3">Stay&amp;Tobe</strain>
    </source>
</reference>
<protein>
    <recommendedName>
        <fullName evidence="2">C2 domain-containing protein</fullName>
    </recommendedName>
</protein>
<dbReference type="GO" id="GO:0000149">
    <property type="term" value="F:SNARE binding"/>
    <property type="evidence" value="ECO:0007669"/>
    <property type="project" value="TreeGrafter"/>
</dbReference>
<dbReference type="GO" id="GO:0070382">
    <property type="term" value="C:exocytic vesicle"/>
    <property type="evidence" value="ECO:0007669"/>
    <property type="project" value="TreeGrafter"/>
</dbReference>
<keyword evidence="1" id="KW-0472">Membrane</keyword>
<name>A0AAD7ZNX3_DIPPU</name>
<dbReference type="GO" id="GO:0048791">
    <property type="term" value="P:calcium ion-regulated exocytosis of neurotransmitter"/>
    <property type="evidence" value="ECO:0007669"/>
    <property type="project" value="TreeGrafter"/>
</dbReference>
<dbReference type="PROSITE" id="PS50004">
    <property type="entry name" value="C2"/>
    <property type="match status" value="2"/>
</dbReference>
<dbReference type="GO" id="GO:0001786">
    <property type="term" value="F:phosphatidylserine binding"/>
    <property type="evidence" value="ECO:0007669"/>
    <property type="project" value="TreeGrafter"/>
</dbReference>
<organism evidence="3 4">
    <name type="scientific">Diploptera punctata</name>
    <name type="common">Pacific beetle cockroach</name>
    <dbReference type="NCBI Taxonomy" id="6984"/>
    <lineage>
        <taxon>Eukaryota</taxon>
        <taxon>Metazoa</taxon>
        <taxon>Ecdysozoa</taxon>
        <taxon>Arthropoda</taxon>
        <taxon>Hexapoda</taxon>
        <taxon>Insecta</taxon>
        <taxon>Pterygota</taxon>
        <taxon>Neoptera</taxon>
        <taxon>Polyneoptera</taxon>
        <taxon>Dictyoptera</taxon>
        <taxon>Blattodea</taxon>
        <taxon>Blaberoidea</taxon>
        <taxon>Blaberidae</taxon>
        <taxon>Diplopterinae</taxon>
        <taxon>Diploptera</taxon>
    </lineage>
</organism>
<dbReference type="InterPro" id="IPR035892">
    <property type="entry name" value="C2_domain_sf"/>
</dbReference>
<dbReference type="Gene3D" id="2.60.40.150">
    <property type="entry name" value="C2 domain"/>
    <property type="match status" value="2"/>
</dbReference>
<dbReference type="SUPFAM" id="SSF49562">
    <property type="entry name" value="C2 domain (Calcium/lipid-binding domain, CaLB)"/>
    <property type="match status" value="2"/>
</dbReference>
<dbReference type="PANTHER" id="PTHR10024">
    <property type="entry name" value="SYNAPTOTAGMIN"/>
    <property type="match status" value="1"/>
</dbReference>
<dbReference type="FunFam" id="2.60.40.150:FF:000080">
    <property type="entry name" value="Putative synaptotagmin-12"/>
    <property type="match status" value="1"/>
</dbReference>